<sequence>MGIMRNIEARKEKGDKEAKLAFEMCAYRIKSILGLTW</sequence>
<organism evidence="1 2">
    <name type="scientific">Helicobacter pylori R038b</name>
    <dbReference type="NCBI Taxonomy" id="1145115"/>
    <lineage>
        <taxon>Bacteria</taxon>
        <taxon>Pseudomonadati</taxon>
        <taxon>Campylobacterota</taxon>
        <taxon>Epsilonproteobacteria</taxon>
        <taxon>Campylobacterales</taxon>
        <taxon>Helicobacteraceae</taxon>
        <taxon>Helicobacter</taxon>
    </lineage>
</organism>
<gene>
    <name evidence="1" type="ORF">OUM_1060</name>
</gene>
<evidence type="ECO:0000313" key="2">
    <source>
        <dbReference type="Proteomes" id="UP000006766"/>
    </source>
</evidence>
<dbReference type="Proteomes" id="UP000006766">
    <property type="component" value="Unassembled WGS sequence"/>
</dbReference>
<dbReference type="AlphaFoldDB" id="K2KQQ3"/>
<reference evidence="1 2" key="1">
    <citation type="journal article" date="2013" name="Pathog. Dis.">
        <title>Genome sequences of 65 Helicobacter pylori strains isolated from asymptomatic individuals and patients with gastric cancer, peptic ulcer disease, or gastritis.</title>
        <authorList>
            <person name="Blanchard T.G."/>
            <person name="Czinn S.J."/>
            <person name="Correa P."/>
            <person name="Nakazawa T."/>
            <person name="Keelan M."/>
            <person name="Morningstar L."/>
            <person name="Santana-Cruz I."/>
            <person name="Maroo A."/>
            <person name="McCracken C."/>
            <person name="Shefchek K."/>
            <person name="Daugherty S."/>
            <person name="Song Y."/>
            <person name="Fraser C.M."/>
            <person name="Fricke W.F."/>
        </authorList>
    </citation>
    <scope>NUCLEOTIDE SEQUENCE [LARGE SCALE GENOMIC DNA]</scope>
    <source>
        <strain evidence="1 2">R038b</strain>
    </source>
</reference>
<proteinExistence type="predicted"/>
<evidence type="ECO:0000313" key="1">
    <source>
        <dbReference type="EMBL" id="EKE90273.1"/>
    </source>
</evidence>
<comment type="caution">
    <text evidence="1">The sequence shown here is derived from an EMBL/GenBank/DDBJ whole genome shotgun (WGS) entry which is preliminary data.</text>
</comment>
<dbReference type="PATRIC" id="fig|1145115.3.peg.1035"/>
<dbReference type="GO" id="GO:0016301">
    <property type="term" value="F:kinase activity"/>
    <property type="evidence" value="ECO:0007669"/>
    <property type="project" value="UniProtKB-KW"/>
</dbReference>
<name>K2KQQ3_HELPX</name>
<keyword evidence="1" id="KW-0418">Kinase</keyword>
<dbReference type="EMBL" id="AMOV01000005">
    <property type="protein sequence ID" value="EKE90273.1"/>
    <property type="molecule type" value="Genomic_DNA"/>
</dbReference>
<protein>
    <submittedName>
        <fullName evidence="1">Putative acetate kinase</fullName>
    </submittedName>
</protein>
<accession>K2KQQ3</accession>
<keyword evidence="1" id="KW-0808">Transferase</keyword>
<dbReference type="Gene3D" id="3.30.420.40">
    <property type="match status" value="1"/>
</dbReference>